<dbReference type="InterPro" id="IPR043130">
    <property type="entry name" value="CDP-OH_PTrfase_TM_dom"/>
</dbReference>
<proteinExistence type="predicted"/>
<sequence>MPRGEPIPTLSGLRDIVRNDPSKTGHKIPWISQFVILPYVAIYFTKLFLHLRWCGDHVTLLMTACAFLGPICFFIGGTRGYVIGACLMLLSWALDHADGQVRRYRGEDSIFSIYLDRFTHRVSYPLQHLGMGVSLYGASGAAGDLLLGGAVAYAYQLVVVQTLDKQILQLERGHVDPDPLRTLRLRLTAWMPALEWPLKLLVGGYSQLIQNPTFVTLLIIAALFDAVRPYYLAYSVVIMFNWLLRTLLDYTVVFPWRKRYAPPYGSSASES</sequence>
<keyword evidence="3" id="KW-1185">Reference proteome</keyword>
<name>W4MGV5_9BACT</name>
<dbReference type="Gene3D" id="1.20.120.1760">
    <property type="match status" value="1"/>
</dbReference>
<evidence type="ECO:0000256" key="1">
    <source>
        <dbReference type="SAM" id="Phobius"/>
    </source>
</evidence>
<feature type="transmembrane region" description="Helical" evidence="1">
    <location>
        <begin position="133"/>
        <end position="155"/>
    </location>
</feature>
<keyword evidence="1" id="KW-1133">Transmembrane helix</keyword>
<evidence type="ECO:0000313" key="3">
    <source>
        <dbReference type="Proteomes" id="UP000019140"/>
    </source>
</evidence>
<feature type="transmembrane region" description="Helical" evidence="1">
    <location>
        <begin position="61"/>
        <end position="94"/>
    </location>
</feature>
<dbReference type="AlphaFoldDB" id="W4MGV5"/>
<organism evidence="2 3">
    <name type="scientific">Candidatus Entotheonella gemina</name>
    <dbReference type="NCBI Taxonomy" id="1429439"/>
    <lineage>
        <taxon>Bacteria</taxon>
        <taxon>Pseudomonadati</taxon>
        <taxon>Nitrospinota/Tectimicrobiota group</taxon>
        <taxon>Candidatus Tectimicrobiota</taxon>
        <taxon>Candidatus Entotheonellia</taxon>
        <taxon>Candidatus Entotheonellales</taxon>
        <taxon>Candidatus Entotheonellaceae</taxon>
        <taxon>Candidatus Entotheonella</taxon>
    </lineage>
</organism>
<feature type="transmembrane region" description="Helical" evidence="1">
    <location>
        <begin position="200"/>
        <end position="224"/>
    </location>
</feature>
<dbReference type="EMBL" id="AZHX01000039">
    <property type="protein sequence ID" value="ETX09171.1"/>
    <property type="molecule type" value="Genomic_DNA"/>
</dbReference>
<feature type="transmembrane region" description="Helical" evidence="1">
    <location>
        <begin position="230"/>
        <end position="248"/>
    </location>
</feature>
<evidence type="ECO:0008006" key="4">
    <source>
        <dbReference type="Google" id="ProtNLM"/>
    </source>
</evidence>
<dbReference type="Proteomes" id="UP000019140">
    <property type="component" value="Unassembled WGS sequence"/>
</dbReference>
<accession>W4MGV5</accession>
<reference evidence="2 3" key="1">
    <citation type="journal article" date="2014" name="Nature">
        <title>An environmental bacterial taxon with a large and distinct metabolic repertoire.</title>
        <authorList>
            <person name="Wilson M.C."/>
            <person name="Mori T."/>
            <person name="Ruckert C."/>
            <person name="Uria A.R."/>
            <person name="Helf M.J."/>
            <person name="Takada K."/>
            <person name="Gernert C."/>
            <person name="Steffens U.A."/>
            <person name="Heycke N."/>
            <person name="Schmitt S."/>
            <person name="Rinke C."/>
            <person name="Helfrich E.J."/>
            <person name="Brachmann A.O."/>
            <person name="Gurgui C."/>
            <person name="Wakimoto T."/>
            <person name="Kracht M."/>
            <person name="Crusemann M."/>
            <person name="Hentschel U."/>
            <person name="Abe I."/>
            <person name="Matsunaga S."/>
            <person name="Kalinowski J."/>
            <person name="Takeyama H."/>
            <person name="Piel J."/>
        </authorList>
    </citation>
    <scope>NUCLEOTIDE SEQUENCE [LARGE SCALE GENOMIC DNA]</scope>
    <source>
        <strain evidence="3">TSY2</strain>
    </source>
</reference>
<evidence type="ECO:0000313" key="2">
    <source>
        <dbReference type="EMBL" id="ETX09171.1"/>
    </source>
</evidence>
<dbReference type="HOGENOM" id="CLU_1029284_0_0_7"/>
<comment type="caution">
    <text evidence="2">The sequence shown here is derived from an EMBL/GenBank/DDBJ whole genome shotgun (WGS) entry which is preliminary data.</text>
</comment>
<keyword evidence="1" id="KW-0812">Transmembrane</keyword>
<protein>
    <recommendedName>
        <fullName evidence="4">CDP-alcohol phosphatidyltransferase</fullName>
    </recommendedName>
</protein>
<keyword evidence="1" id="KW-0472">Membrane</keyword>
<feature type="transmembrane region" description="Helical" evidence="1">
    <location>
        <begin position="30"/>
        <end position="49"/>
    </location>
</feature>
<gene>
    <name evidence="2" type="ORF">ETSY2_01060</name>
</gene>